<keyword evidence="3" id="KW-1185">Reference proteome</keyword>
<gene>
    <name evidence="2" type="ORF">AWZ03_000543</name>
</gene>
<dbReference type="AlphaFoldDB" id="A0A484BY98"/>
<reference evidence="2 3" key="1">
    <citation type="journal article" date="2019" name="J. Hered.">
        <title>An Improved Genome Assembly for Drosophila navojoa, the Basal Species in the mojavensis Cluster.</title>
        <authorList>
            <person name="Vanderlinde T."/>
            <person name="Dupim E.G."/>
            <person name="Nazario-Yepiz N.O."/>
            <person name="Carvalho A.B."/>
        </authorList>
    </citation>
    <scope>NUCLEOTIDE SEQUENCE [LARGE SCALE GENOMIC DNA]</scope>
    <source>
        <strain evidence="2">Navoj_Jal97</strain>
        <tissue evidence="2">Whole organism</tissue>
    </source>
</reference>
<organism evidence="2 3">
    <name type="scientific">Drosophila navojoa</name>
    <name type="common">Fruit fly</name>
    <dbReference type="NCBI Taxonomy" id="7232"/>
    <lineage>
        <taxon>Eukaryota</taxon>
        <taxon>Metazoa</taxon>
        <taxon>Ecdysozoa</taxon>
        <taxon>Arthropoda</taxon>
        <taxon>Hexapoda</taxon>
        <taxon>Insecta</taxon>
        <taxon>Pterygota</taxon>
        <taxon>Neoptera</taxon>
        <taxon>Endopterygota</taxon>
        <taxon>Diptera</taxon>
        <taxon>Brachycera</taxon>
        <taxon>Muscomorpha</taxon>
        <taxon>Ephydroidea</taxon>
        <taxon>Drosophilidae</taxon>
        <taxon>Drosophila</taxon>
    </lineage>
</organism>
<feature type="signal peptide" evidence="1">
    <location>
        <begin position="1"/>
        <end position="30"/>
    </location>
</feature>
<sequence>MRQPALKQATISIGCCFLLLCSNSVGIAFADSFSDYFSDYECNQPLLERAVLTATSSLTERGPEKARLNAPANQTRWQLYSLLGDANSLVACRRVGLNAQEEEEEAALWQIS</sequence>
<comment type="caution">
    <text evidence="2">The sequence shown here is derived from an EMBL/GenBank/DDBJ whole genome shotgun (WGS) entry which is preliminary data.</text>
</comment>
<dbReference type="OrthoDB" id="26719at2759"/>
<evidence type="ECO:0000313" key="3">
    <source>
        <dbReference type="Proteomes" id="UP000295192"/>
    </source>
</evidence>
<feature type="chain" id="PRO_5019780394" evidence="1">
    <location>
        <begin position="31"/>
        <end position="112"/>
    </location>
</feature>
<keyword evidence="1" id="KW-0732">Signal</keyword>
<proteinExistence type="predicted"/>
<accession>A0A484BY98</accession>
<evidence type="ECO:0000256" key="1">
    <source>
        <dbReference type="SAM" id="SignalP"/>
    </source>
</evidence>
<dbReference type="EMBL" id="LSRL02000002">
    <property type="protein sequence ID" value="TDG53000.1"/>
    <property type="molecule type" value="Genomic_DNA"/>
</dbReference>
<protein>
    <submittedName>
        <fullName evidence="2">Uncharacterized protein</fullName>
    </submittedName>
</protein>
<evidence type="ECO:0000313" key="2">
    <source>
        <dbReference type="EMBL" id="TDG53000.1"/>
    </source>
</evidence>
<name>A0A484BY98_DRONA</name>
<dbReference type="Proteomes" id="UP000295192">
    <property type="component" value="Unassembled WGS sequence"/>
</dbReference>